<dbReference type="STRING" id="287986.DV20_12985"/>
<keyword evidence="1" id="KW-0723">Serine/threonine-protein kinase</keyword>
<evidence type="ECO:0000256" key="1">
    <source>
        <dbReference type="ARBA" id="ARBA00022527"/>
    </source>
</evidence>
<dbReference type="CDD" id="cd16936">
    <property type="entry name" value="HATPase_RsbW-like"/>
    <property type="match status" value="1"/>
</dbReference>
<evidence type="ECO:0000313" key="4">
    <source>
        <dbReference type="Proteomes" id="UP000027345"/>
    </source>
</evidence>
<dbReference type="OrthoDB" id="4326936at2"/>
<sequence>MQTEYAPTTVEQVETRVLDVEDDLAELSWVRRWARSALSDLSEADLTDTIMVLDELVSNALRHGTPPRQVRLLRRAGWLRIEVDDSCRDPACPRPPSETGGRGLALVEQCTIAWGQEQRPTGKTVWAEIVPTVQPSG</sequence>
<reference evidence="3 4" key="1">
    <citation type="submission" date="2014-05" db="EMBL/GenBank/DDBJ databases">
        <title>Draft genome sequence of Amycolatopsis rifamycinica DSM 46095.</title>
        <authorList>
            <person name="Lal R."/>
            <person name="Saxena A."/>
            <person name="Kumari R."/>
            <person name="Mukherjee U."/>
            <person name="Singh P."/>
            <person name="Sangwan N."/>
            <person name="Mahato N.K."/>
        </authorList>
    </citation>
    <scope>NUCLEOTIDE SEQUENCE [LARGE SCALE GENOMIC DNA]</scope>
    <source>
        <strain evidence="3 4">DSM 46095</strain>
    </source>
</reference>
<dbReference type="InterPro" id="IPR036890">
    <property type="entry name" value="HATPase_C_sf"/>
</dbReference>
<organism evidence="3 4">
    <name type="scientific">Amycolatopsis rifamycinica</name>
    <dbReference type="NCBI Taxonomy" id="287986"/>
    <lineage>
        <taxon>Bacteria</taxon>
        <taxon>Bacillati</taxon>
        <taxon>Actinomycetota</taxon>
        <taxon>Actinomycetes</taxon>
        <taxon>Pseudonocardiales</taxon>
        <taxon>Pseudonocardiaceae</taxon>
        <taxon>Amycolatopsis</taxon>
    </lineage>
</organism>
<dbReference type="AlphaFoldDB" id="A0A066U419"/>
<dbReference type="Pfam" id="PF13581">
    <property type="entry name" value="HATPase_c_2"/>
    <property type="match status" value="1"/>
</dbReference>
<dbReference type="Proteomes" id="UP000027345">
    <property type="component" value="Unassembled WGS sequence"/>
</dbReference>
<accession>A0A066U419</accession>
<dbReference type="PANTHER" id="PTHR35526:SF3">
    <property type="entry name" value="ANTI-SIGMA-F FACTOR RSBW"/>
    <property type="match status" value="1"/>
</dbReference>
<name>A0A066U419_9PSEU</name>
<protein>
    <submittedName>
        <fullName evidence="3">Histidine kinase</fullName>
    </submittedName>
</protein>
<dbReference type="InterPro" id="IPR003594">
    <property type="entry name" value="HATPase_dom"/>
</dbReference>
<comment type="caution">
    <text evidence="3">The sequence shown here is derived from an EMBL/GenBank/DDBJ whole genome shotgun (WGS) entry which is preliminary data.</text>
</comment>
<gene>
    <name evidence="3" type="ORF">DV20_12985</name>
</gene>
<evidence type="ECO:0000313" key="3">
    <source>
        <dbReference type="EMBL" id="KDN21840.1"/>
    </source>
</evidence>
<dbReference type="GO" id="GO:0004674">
    <property type="term" value="F:protein serine/threonine kinase activity"/>
    <property type="evidence" value="ECO:0007669"/>
    <property type="project" value="UniProtKB-KW"/>
</dbReference>
<proteinExistence type="predicted"/>
<dbReference type="SUPFAM" id="SSF55874">
    <property type="entry name" value="ATPase domain of HSP90 chaperone/DNA topoisomerase II/histidine kinase"/>
    <property type="match status" value="1"/>
</dbReference>
<keyword evidence="4" id="KW-1185">Reference proteome</keyword>
<dbReference type="RefSeq" id="WP_043779749.1">
    <property type="nucleotide sequence ID" value="NZ_JMQI01000026.1"/>
</dbReference>
<keyword evidence="3" id="KW-0808">Transferase</keyword>
<keyword evidence="3" id="KW-0418">Kinase</keyword>
<dbReference type="PANTHER" id="PTHR35526">
    <property type="entry name" value="ANTI-SIGMA-F FACTOR RSBW-RELATED"/>
    <property type="match status" value="1"/>
</dbReference>
<evidence type="ECO:0000259" key="2">
    <source>
        <dbReference type="Pfam" id="PF13581"/>
    </source>
</evidence>
<dbReference type="EMBL" id="JMQI01000026">
    <property type="protein sequence ID" value="KDN21840.1"/>
    <property type="molecule type" value="Genomic_DNA"/>
</dbReference>
<feature type="domain" description="Histidine kinase/HSP90-like ATPase" evidence="2">
    <location>
        <begin position="22"/>
        <end position="127"/>
    </location>
</feature>
<dbReference type="InterPro" id="IPR050267">
    <property type="entry name" value="Anti-sigma-factor_SerPK"/>
</dbReference>
<dbReference type="Gene3D" id="3.30.565.10">
    <property type="entry name" value="Histidine kinase-like ATPase, C-terminal domain"/>
    <property type="match status" value="1"/>
</dbReference>
<dbReference type="eggNOG" id="COG4585">
    <property type="taxonomic scope" value="Bacteria"/>
</dbReference>